<reference evidence="1" key="2">
    <citation type="journal article" date="2016" name="Fungal Biol.">
        <title>Ochratoxin A production by Penicillium thymicola.</title>
        <authorList>
            <person name="Nguyen H.D.T."/>
            <person name="McMullin D.R."/>
            <person name="Ponomareva E."/>
            <person name="Riley R."/>
            <person name="Pomraning K.R."/>
            <person name="Baker S.E."/>
            <person name="Seifert K.A."/>
        </authorList>
    </citation>
    <scope>NUCLEOTIDE SEQUENCE</scope>
    <source>
        <strain evidence="1">DAOM 180753</strain>
    </source>
</reference>
<sequence length="108" mass="11884">KASDSGNRANDPRLLRLLSPGAGRSIWDVFGVGYEVCYEIEKGSPAPDVNLIKAFVRWYMLSARGRARTGVLPSMSRVLWIKNDLDSLISEAAEEAHVLNALLLVSLK</sequence>
<name>A0AAI9T522_PENTH</name>
<dbReference type="EMBL" id="LACB01001037">
    <property type="protein sequence ID" value="KAJ9480880.1"/>
    <property type="molecule type" value="Genomic_DNA"/>
</dbReference>
<reference evidence="1" key="1">
    <citation type="submission" date="2015-06" db="EMBL/GenBank/DDBJ databases">
        <authorList>
            <person name="Nguyen H."/>
        </authorList>
    </citation>
    <scope>NUCLEOTIDE SEQUENCE</scope>
    <source>
        <strain evidence="1">DAOM 180753</strain>
    </source>
</reference>
<dbReference type="AlphaFoldDB" id="A0AAI9T522"/>
<dbReference type="Proteomes" id="UP001227192">
    <property type="component" value="Unassembled WGS sequence"/>
</dbReference>
<accession>A0AAI9T522</accession>
<feature type="non-terminal residue" evidence="1">
    <location>
        <position position="1"/>
    </location>
</feature>
<gene>
    <name evidence="1" type="ORF">VN97_g12642</name>
</gene>
<organism evidence="1 2">
    <name type="scientific">Penicillium thymicola</name>
    <dbReference type="NCBI Taxonomy" id="293382"/>
    <lineage>
        <taxon>Eukaryota</taxon>
        <taxon>Fungi</taxon>
        <taxon>Dikarya</taxon>
        <taxon>Ascomycota</taxon>
        <taxon>Pezizomycotina</taxon>
        <taxon>Eurotiomycetes</taxon>
        <taxon>Eurotiomycetidae</taxon>
        <taxon>Eurotiales</taxon>
        <taxon>Aspergillaceae</taxon>
        <taxon>Penicillium</taxon>
    </lineage>
</organism>
<proteinExistence type="predicted"/>
<keyword evidence="2" id="KW-1185">Reference proteome</keyword>
<comment type="caution">
    <text evidence="1">The sequence shown here is derived from an EMBL/GenBank/DDBJ whole genome shotgun (WGS) entry which is preliminary data.</text>
</comment>
<protein>
    <submittedName>
        <fullName evidence="1">Uncharacterized protein</fullName>
    </submittedName>
</protein>
<evidence type="ECO:0000313" key="2">
    <source>
        <dbReference type="Proteomes" id="UP001227192"/>
    </source>
</evidence>
<evidence type="ECO:0000313" key="1">
    <source>
        <dbReference type="EMBL" id="KAJ9480880.1"/>
    </source>
</evidence>